<proteinExistence type="predicted"/>
<dbReference type="EMBL" id="FOIA01000002">
    <property type="protein sequence ID" value="SES70155.1"/>
    <property type="molecule type" value="Genomic_DNA"/>
</dbReference>
<evidence type="ECO:0000313" key="2">
    <source>
        <dbReference type="Proteomes" id="UP000199345"/>
    </source>
</evidence>
<keyword evidence="2" id="KW-1185">Reference proteome</keyword>
<dbReference type="Proteomes" id="UP000199345">
    <property type="component" value="Unassembled WGS sequence"/>
</dbReference>
<accession>A0A1H9YM84</accession>
<sequence length="54" mass="6265">MIVTDIQLPAYRYLPGVPVADTESLLLQEPEWAALILKRFKERNMLAWICGEYV</sequence>
<organism evidence="1 2">
    <name type="scientific">Nitrosomonas marina</name>
    <dbReference type="NCBI Taxonomy" id="917"/>
    <lineage>
        <taxon>Bacteria</taxon>
        <taxon>Pseudomonadati</taxon>
        <taxon>Pseudomonadota</taxon>
        <taxon>Betaproteobacteria</taxon>
        <taxon>Nitrosomonadales</taxon>
        <taxon>Nitrosomonadaceae</taxon>
        <taxon>Nitrosomonas</taxon>
    </lineage>
</organism>
<evidence type="ECO:0000313" key="1">
    <source>
        <dbReference type="EMBL" id="SES70155.1"/>
    </source>
</evidence>
<reference evidence="2" key="1">
    <citation type="submission" date="2016-10" db="EMBL/GenBank/DDBJ databases">
        <authorList>
            <person name="Varghese N."/>
            <person name="Submissions S."/>
        </authorList>
    </citation>
    <scope>NUCLEOTIDE SEQUENCE [LARGE SCALE GENOMIC DNA]</scope>
    <source>
        <strain evidence="2">Nm71</strain>
    </source>
</reference>
<dbReference type="RefSeq" id="WP_177170256.1">
    <property type="nucleotide sequence ID" value="NZ_FOIA01000002.1"/>
</dbReference>
<name>A0A1H9YM84_9PROT</name>
<dbReference type="AlphaFoldDB" id="A0A1H9YM84"/>
<gene>
    <name evidence="1" type="ORF">SAMN05216326_10271</name>
</gene>
<protein>
    <submittedName>
        <fullName evidence="1">Uncharacterized protein</fullName>
    </submittedName>
</protein>